<keyword evidence="3" id="KW-1185">Reference proteome</keyword>
<dbReference type="AlphaFoldDB" id="A0A0G2Z892"/>
<organism evidence="2 3">
    <name type="scientific">Kosmotoga pacifica</name>
    <dbReference type="NCBI Taxonomy" id="1330330"/>
    <lineage>
        <taxon>Bacteria</taxon>
        <taxon>Thermotogati</taxon>
        <taxon>Thermotogota</taxon>
        <taxon>Thermotogae</taxon>
        <taxon>Kosmotogales</taxon>
        <taxon>Kosmotogaceae</taxon>
        <taxon>Kosmotoga</taxon>
    </lineage>
</organism>
<keyword evidence="1" id="KW-0472">Membrane</keyword>
<feature type="transmembrane region" description="Helical" evidence="1">
    <location>
        <begin position="12"/>
        <end position="31"/>
    </location>
</feature>
<sequence length="185" mass="21797">MLIFLKTSGNRKLFILFSIAIIISTFALEILQGFLKYRVYDRLDIFSNLTGLGTVLLGYYIFKTSKRFPSFALMILLTFYLTFSYTQLRGIFKEHFGALAHLFLDSLLYFCFTYLMFYIGIVHKIRAVFWAFAWQIVFFPLLMGYLPFTTEFSPLYIYFSYSGFLAAVVLFFFRFTKKSINDQSN</sequence>
<evidence type="ECO:0000313" key="2">
    <source>
        <dbReference type="EMBL" id="AKI97787.1"/>
    </source>
</evidence>
<feature type="transmembrane region" description="Helical" evidence="1">
    <location>
        <begin position="127"/>
        <end position="148"/>
    </location>
</feature>
<dbReference type="EMBL" id="CP011232">
    <property type="protein sequence ID" value="AKI97787.1"/>
    <property type="molecule type" value="Genomic_DNA"/>
</dbReference>
<feature type="transmembrane region" description="Helical" evidence="1">
    <location>
        <begin position="98"/>
        <end position="121"/>
    </location>
</feature>
<feature type="transmembrane region" description="Helical" evidence="1">
    <location>
        <begin position="68"/>
        <end position="86"/>
    </location>
</feature>
<dbReference type="PATRIC" id="fig|1330330.3.peg.1649"/>
<evidence type="ECO:0000256" key="1">
    <source>
        <dbReference type="SAM" id="Phobius"/>
    </source>
</evidence>
<reference evidence="2 3" key="1">
    <citation type="submission" date="2015-04" db="EMBL/GenBank/DDBJ databases">
        <title>Complete Genome Sequence of Kosmotoga pacifica SLHLJ1.</title>
        <authorList>
            <person name="Jiang L.J."/>
            <person name="Shao Z.Z."/>
            <person name="Jebbar M."/>
        </authorList>
    </citation>
    <scope>NUCLEOTIDE SEQUENCE [LARGE SCALE GENOMIC DNA]</scope>
    <source>
        <strain evidence="2 3">SLHLJ1</strain>
    </source>
</reference>
<proteinExistence type="predicted"/>
<feature type="transmembrane region" description="Helical" evidence="1">
    <location>
        <begin position="155"/>
        <end position="175"/>
    </location>
</feature>
<protein>
    <submittedName>
        <fullName evidence="2">Uncharacterized protein</fullName>
    </submittedName>
</protein>
<keyword evidence="1" id="KW-1133">Transmembrane helix</keyword>
<dbReference type="STRING" id="1330330.IX53_08140"/>
<gene>
    <name evidence="2" type="ORF">IX53_08140</name>
</gene>
<feature type="transmembrane region" description="Helical" evidence="1">
    <location>
        <begin position="43"/>
        <end position="62"/>
    </location>
</feature>
<evidence type="ECO:0000313" key="3">
    <source>
        <dbReference type="Proteomes" id="UP000035159"/>
    </source>
</evidence>
<dbReference type="Proteomes" id="UP000035159">
    <property type="component" value="Chromosome"/>
</dbReference>
<name>A0A0G2Z892_9BACT</name>
<keyword evidence="1" id="KW-0812">Transmembrane</keyword>
<dbReference type="KEGG" id="kpf:IX53_08140"/>
<accession>A0A0G2Z892</accession>